<dbReference type="PROSITE" id="PS00194">
    <property type="entry name" value="THIOREDOXIN_1"/>
    <property type="match status" value="1"/>
</dbReference>
<dbReference type="GO" id="GO:0016209">
    <property type="term" value="F:antioxidant activity"/>
    <property type="evidence" value="ECO:0007669"/>
    <property type="project" value="InterPro"/>
</dbReference>
<dbReference type="InterPro" id="IPR000866">
    <property type="entry name" value="AhpC/TSA"/>
</dbReference>
<dbReference type="InterPro" id="IPR050553">
    <property type="entry name" value="Thioredoxin_ResA/DsbE_sf"/>
</dbReference>
<accession>A0A3N0ET23</accession>
<keyword evidence="1" id="KW-0676">Redox-active center</keyword>
<dbReference type="SUPFAM" id="SSF52833">
    <property type="entry name" value="Thioredoxin-like"/>
    <property type="match status" value="1"/>
</dbReference>
<evidence type="ECO:0000313" key="3">
    <source>
        <dbReference type="EMBL" id="RNL91085.1"/>
    </source>
</evidence>
<dbReference type="RefSeq" id="WP_123214966.1">
    <property type="nucleotide sequence ID" value="NZ_RJTM01000028.1"/>
</dbReference>
<dbReference type="PANTHER" id="PTHR42852">
    <property type="entry name" value="THIOL:DISULFIDE INTERCHANGE PROTEIN DSBE"/>
    <property type="match status" value="1"/>
</dbReference>
<dbReference type="InterPro" id="IPR017937">
    <property type="entry name" value="Thioredoxin_CS"/>
</dbReference>
<comment type="caution">
    <text evidence="3">The sequence shown here is derived from an EMBL/GenBank/DDBJ whole genome shotgun (WGS) entry which is preliminary data.</text>
</comment>
<dbReference type="EMBL" id="RJTM01000028">
    <property type="protein sequence ID" value="RNL91085.1"/>
    <property type="molecule type" value="Genomic_DNA"/>
</dbReference>
<dbReference type="InterPro" id="IPR036249">
    <property type="entry name" value="Thioredoxin-like_sf"/>
</dbReference>
<dbReference type="Pfam" id="PF00578">
    <property type="entry name" value="AhpC-TSA"/>
    <property type="match status" value="1"/>
</dbReference>
<dbReference type="PROSITE" id="PS51257">
    <property type="entry name" value="PROKAR_LIPOPROTEIN"/>
    <property type="match status" value="1"/>
</dbReference>
<evidence type="ECO:0000256" key="1">
    <source>
        <dbReference type="ARBA" id="ARBA00023284"/>
    </source>
</evidence>
<evidence type="ECO:0000313" key="4">
    <source>
        <dbReference type="Proteomes" id="UP000267469"/>
    </source>
</evidence>
<dbReference type="OrthoDB" id="634996at2"/>
<dbReference type="GO" id="GO:0006950">
    <property type="term" value="P:response to stress"/>
    <property type="evidence" value="ECO:0007669"/>
    <property type="project" value="UniProtKB-ARBA"/>
</dbReference>
<dbReference type="GO" id="GO:0016491">
    <property type="term" value="F:oxidoreductase activity"/>
    <property type="evidence" value="ECO:0007669"/>
    <property type="project" value="InterPro"/>
</dbReference>
<keyword evidence="4" id="KW-1185">Reference proteome</keyword>
<dbReference type="PROSITE" id="PS51352">
    <property type="entry name" value="THIOREDOXIN_2"/>
    <property type="match status" value="1"/>
</dbReference>
<dbReference type="AlphaFoldDB" id="A0A3N0ET23"/>
<dbReference type="CDD" id="cd02966">
    <property type="entry name" value="TlpA_like_family"/>
    <property type="match status" value="1"/>
</dbReference>
<feature type="domain" description="Thioredoxin" evidence="2">
    <location>
        <begin position="481"/>
        <end position="638"/>
    </location>
</feature>
<sequence length="638" mass="72388">MKSISCFFTAMMALFIISCKNDKAEEQGKTLGPLYVSNEKPGPGDSLHIIYTTEKKDPKAYYYYAVNDNFYPADIPVKNVSGKWEGALRIPDSATAITFAFKTDSEFDSNNKQGFVLPLYTDEGELLKGTLASMASYYESYYAKSHGVEMEKDSSVALFKQEFAKHPDILNIWDKTYARILYKKDEEEGKKWIEEYMAAYETGEELTDKDYSTLVAMHNIMGNDSVAEALTEKAIADYPKGTIAKNKLSRTFYNEKDITKREALFKEYAASFNDTNGKNFMLYILAKEYADRGDYETFTTYADQISEESRDKTSLYNSVAWKLAEEGKDLDFAAEMSKKSLDIIESLRQGAGDKPDYLSESQYRENLDGSYRMYADTYALILFKQGQVKEAVKYQEEAIGEGKSPEVNERYVQFLLASENYGTAKEKAEEFIREGVSTEKIKEYLKSAYTENKGSDEGFDIYLSGLEKVARAKILEEVKKNMLDEEAPAFSLKNLDGDDVSLSSMKGKVVILDFWATWCGPCKSSFPGMQKAVTKYEDDPGVEFLFIDTWEGDKPKARLKKVKDFIDQNQYTFHVLLDTPVSEGSREFDIVDKYGVEGIPTKVIIGPEGRINFRSVGYSGNNEKLVEELDIMIELLQS</sequence>
<proteinExistence type="predicted"/>
<dbReference type="InterPro" id="IPR011990">
    <property type="entry name" value="TPR-like_helical_dom_sf"/>
</dbReference>
<reference evidence="3 4" key="1">
    <citation type="submission" date="2018-10" db="EMBL/GenBank/DDBJ databases">
        <title>Sinomicrobium pectinilyticum sp. nov., a pectinase-producing bacterium isolated from alkaline and saline soil, and emended description of the genus Sinomicrobium.</title>
        <authorList>
            <person name="Cheng B."/>
            <person name="Li C."/>
            <person name="Lai Q."/>
            <person name="Du M."/>
            <person name="Shao Z."/>
            <person name="Xu P."/>
            <person name="Yang C."/>
        </authorList>
    </citation>
    <scope>NUCLEOTIDE SEQUENCE [LARGE SCALE GENOMIC DNA]</scope>
    <source>
        <strain evidence="3 4">5DNS001</strain>
    </source>
</reference>
<dbReference type="SUPFAM" id="SSF48452">
    <property type="entry name" value="TPR-like"/>
    <property type="match status" value="1"/>
</dbReference>
<organism evidence="3 4">
    <name type="scientific">Sinomicrobium pectinilyticum</name>
    <dbReference type="NCBI Taxonomy" id="1084421"/>
    <lineage>
        <taxon>Bacteria</taxon>
        <taxon>Pseudomonadati</taxon>
        <taxon>Bacteroidota</taxon>
        <taxon>Flavobacteriia</taxon>
        <taxon>Flavobacteriales</taxon>
        <taxon>Flavobacteriaceae</taxon>
        <taxon>Sinomicrobium</taxon>
    </lineage>
</organism>
<protein>
    <recommendedName>
        <fullName evidence="2">Thioredoxin domain-containing protein</fullName>
    </recommendedName>
</protein>
<dbReference type="Gene3D" id="1.25.40.10">
    <property type="entry name" value="Tetratricopeptide repeat domain"/>
    <property type="match status" value="1"/>
</dbReference>
<dbReference type="Gene3D" id="3.40.30.10">
    <property type="entry name" value="Glutaredoxin"/>
    <property type="match status" value="1"/>
</dbReference>
<evidence type="ECO:0000259" key="2">
    <source>
        <dbReference type="PROSITE" id="PS51352"/>
    </source>
</evidence>
<name>A0A3N0ET23_SINP1</name>
<dbReference type="InterPro" id="IPR013766">
    <property type="entry name" value="Thioredoxin_domain"/>
</dbReference>
<dbReference type="Proteomes" id="UP000267469">
    <property type="component" value="Unassembled WGS sequence"/>
</dbReference>
<gene>
    <name evidence="3" type="ORF">ED312_05290</name>
</gene>
<dbReference type="PANTHER" id="PTHR42852:SF17">
    <property type="entry name" value="THIOREDOXIN-LIKE PROTEIN HI_1115"/>
    <property type="match status" value="1"/>
</dbReference>